<dbReference type="NCBIfam" id="TIGR00350">
    <property type="entry name" value="lytR_cpsA_psr"/>
    <property type="match status" value="1"/>
</dbReference>
<dbReference type="InterPro" id="IPR004474">
    <property type="entry name" value="LytR_CpsA_psr"/>
</dbReference>
<name>A0A1I1GIX2_9ACTN</name>
<feature type="compositionally biased region" description="Basic and acidic residues" evidence="2">
    <location>
        <begin position="459"/>
        <end position="471"/>
    </location>
</feature>
<feature type="domain" description="Cell envelope-related transcriptional attenuator" evidence="4">
    <location>
        <begin position="209"/>
        <end position="371"/>
    </location>
</feature>
<dbReference type="PANTHER" id="PTHR33392">
    <property type="entry name" value="POLYISOPRENYL-TEICHOIC ACID--PEPTIDOGLYCAN TEICHOIC ACID TRANSFERASE TAGU"/>
    <property type="match status" value="1"/>
</dbReference>
<feature type="compositionally biased region" description="Gly residues" evidence="2">
    <location>
        <begin position="1"/>
        <end position="10"/>
    </location>
</feature>
<feature type="compositionally biased region" description="Basic residues" evidence="2">
    <location>
        <begin position="122"/>
        <end position="135"/>
    </location>
</feature>
<sequence>MSAQGRGGAGEIDPADQWVFNPDTGSYELRLPGSRPSGTRPGAGRTPGPGTSPAGAGGDRRTGTRPAATAAAAPSRAAARRTGDRSRTAPPRQRRPVDGEDRRPPRAGDRGVPPQRGTGAPRSRRRPRKKSKKKALAWAGGTLALLLITACTAVYLAYDHLNDNIDKVEVPHANSPAKRDEPVNILLIGTDQRTGEGNGGYGDEGSAGHADVTILLHFGKDRTHATALSIPRDMIVDIPDCETVQEGGGTVTVPGSTQVRFNESLGVDGRDPGCTWKTVEQLTGVTVNHFMMVDFNAVKTLSSVVGGVPVCLSKDINDPKSHLNLPAGDHVLEGEEALAFVRTRSTVGTGSDLSRIKLQQQFLGSLAREIKDDLTDPGKLWNLADAATKALTVDTAIGTIDKLKSLAEDLSRVPVKDITFLTVPVLDNPAEEVKVTVVLDEARALPVFKMLQEDKSFTAAEKEAKGDKEPAEGGESGGGQSAEPDPVPVAEVRVDIYNGGSINGAAQSVLQWLQVTHGAALATNAGNAPAPQAATTLESGPDQAGMAATLAELMGLPKNAMKQTSEDAGDTPMVLTLGDDFEEVGKPIEVPAEKPADVDTVTAADEDVCAG</sequence>
<evidence type="ECO:0000313" key="7">
    <source>
        <dbReference type="Proteomes" id="UP000199207"/>
    </source>
</evidence>
<keyword evidence="7" id="KW-1185">Reference proteome</keyword>
<comment type="similarity">
    <text evidence="1">Belongs to the LytR/CpsA/Psr (LCP) family.</text>
</comment>
<dbReference type="Pfam" id="PF03816">
    <property type="entry name" value="LytR_cpsA_psr"/>
    <property type="match status" value="1"/>
</dbReference>
<feature type="compositionally biased region" description="Basic and acidic residues" evidence="2">
    <location>
        <begin position="95"/>
        <end position="109"/>
    </location>
</feature>
<evidence type="ECO:0000256" key="2">
    <source>
        <dbReference type="SAM" id="MobiDB-lite"/>
    </source>
</evidence>
<feature type="transmembrane region" description="Helical" evidence="3">
    <location>
        <begin position="135"/>
        <end position="158"/>
    </location>
</feature>
<dbReference type="Proteomes" id="UP000199207">
    <property type="component" value="Unassembled WGS sequence"/>
</dbReference>
<keyword evidence="3" id="KW-0472">Membrane</keyword>
<feature type="region of interest" description="Disordered" evidence="2">
    <location>
        <begin position="459"/>
        <end position="487"/>
    </location>
</feature>
<evidence type="ECO:0000313" key="6">
    <source>
        <dbReference type="EMBL" id="SFC11727.1"/>
    </source>
</evidence>
<evidence type="ECO:0000259" key="4">
    <source>
        <dbReference type="Pfam" id="PF03816"/>
    </source>
</evidence>
<reference evidence="6 7" key="1">
    <citation type="submission" date="2016-10" db="EMBL/GenBank/DDBJ databases">
        <authorList>
            <person name="de Groot N.N."/>
        </authorList>
    </citation>
    <scope>NUCLEOTIDE SEQUENCE [LARGE SCALE GENOMIC DNA]</scope>
    <source>
        <strain evidence="6 7">CGMCC 4.5739</strain>
    </source>
</reference>
<evidence type="ECO:0000259" key="5">
    <source>
        <dbReference type="Pfam" id="PF13399"/>
    </source>
</evidence>
<evidence type="ECO:0000256" key="3">
    <source>
        <dbReference type="SAM" id="Phobius"/>
    </source>
</evidence>
<feature type="region of interest" description="Disordered" evidence="2">
    <location>
        <begin position="592"/>
        <end position="611"/>
    </location>
</feature>
<dbReference type="STRING" id="910347.SAMN05421773_10219"/>
<dbReference type="InterPro" id="IPR027381">
    <property type="entry name" value="LytR/CpsA/Psr_C"/>
</dbReference>
<feature type="compositionally biased region" description="Low complexity" evidence="2">
    <location>
        <begin position="32"/>
        <end position="54"/>
    </location>
</feature>
<accession>A0A1I1GIX2</accession>
<gene>
    <name evidence="6" type="ORF">SAMN05421773_10219</name>
</gene>
<keyword evidence="3" id="KW-1133">Transmembrane helix</keyword>
<dbReference type="Gene3D" id="3.40.630.190">
    <property type="entry name" value="LCP protein"/>
    <property type="match status" value="1"/>
</dbReference>
<dbReference type="Pfam" id="PF13399">
    <property type="entry name" value="LytR_C"/>
    <property type="match status" value="1"/>
</dbReference>
<dbReference type="EMBL" id="FOLM01000002">
    <property type="protein sequence ID" value="SFC11727.1"/>
    <property type="molecule type" value="Genomic_DNA"/>
</dbReference>
<feature type="region of interest" description="Disordered" evidence="2">
    <location>
        <begin position="1"/>
        <end position="135"/>
    </location>
</feature>
<organism evidence="6 7">
    <name type="scientific">Streptomyces aidingensis</name>
    <dbReference type="NCBI Taxonomy" id="910347"/>
    <lineage>
        <taxon>Bacteria</taxon>
        <taxon>Bacillati</taxon>
        <taxon>Actinomycetota</taxon>
        <taxon>Actinomycetes</taxon>
        <taxon>Kitasatosporales</taxon>
        <taxon>Streptomycetaceae</taxon>
        <taxon>Streptomyces</taxon>
    </lineage>
</organism>
<dbReference type="AlphaFoldDB" id="A0A1I1GIX2"/>
<dbReference type="PANTHER" id="PTHR33392:SF6">
    <property type="entry name" value="POLYISOPRENYL-TEICHOIC ACID--PEPTIDOGLYCAN TEICHOIC ACID TRANSFERASE TAGU"/>
    <property type="match status" value="1"/>
</dbReference>
<proteinExistence type="inferred from homology"/>
<dbReference type="OrthoDB" id="9782542at2"/>
<feature type="domain" description="LytR/CpsA/Psr regulator C-terminal" evidence="5">
    <location>
        <begin position="491"/>
        <end position="581"/>
    </location>
</feature>
<dbReference type="RefSeq" id="WP_093837371.1">
    <property type="nucleotide sequence ID" value="NZ_FOLM01000002.1"/>
</dbReference>
<dbReference type="InterPro" id="IPR050922">
    <property type="entry name" value="LytR/CpsA/Psr_CW_biosynth"/>
</dbReference>
<feature type="compositionally biased region" description="Low complexity" evidence="2">
    <location>
        <begin position="64"/>
        <end position="77"/>
    </location>
</feature>
<keyword evidence="3" id="KW-0812">Transmembrane</keyword>
<evidence type="ECO:0000256" key="1">
    <source>
        <dbReference type="ARBA" id="ARBA00006068"/>
    </source>
</evidence>
<protein>
    <submittedName>
        <fullName evidence="6">Cell envelope-related function transcriptional attenuator common domain-containing protein</fullName>
    </submittedName>
</protein>